<feature type="region of interest" description="Disordered" evidence="1">
    <location>
        <begin position="44"/>
        <end position="64"/>
    </location>
</feature>
<dbReference type="Proteomes" id="UP001175227">
    <property type="component" value="Unassembled WGS sequence"/>
</dbReference>
<protein>
    <recommendedName>
        <fullName evidence="4">F-box domain-containing protein</fullName>
    </recommendedName>
</protein>
<dbReference type="EMBL" id="JAUEPR010000008">
    <property type="protein sequence ID" value="KAK0481305.1"/>
    <property type="molecule type" value="Genomic_DNA"/>
</dbReference>
<evidence type="ECO:0008006" key="4">
    <source>
        <dbReference type="Google" id="ProtNLM"/>
    </source>
</evidence>
<feature type="region of interest" description="Disordered" evidence="1">
    <location>
        <begin position="1"/>
        <end position="31"/>
    </location>
</feature>
<comment type="caution">
    <text evidence="2">The sequence shown here is derived from an EMBL/GenBank/DDBJ whole genome shotgun (WGS) entry which is preliminary data.</text>
</comment>
<reference evidence="2" key="1">
    <citation type="submission" date="2023-06" db="EMBL/GenBank/DDBJ databases">
        <authorList>
            <consortium name="Lawrence Berkeley National Laboratory"/>
            <person name="Ahrendt S."/>
            <person name="Sahu N."/>
            <person name="Indic B."/>
            <person name="Wong-Bajracharya J."/>
            <person name="Merenyi Z."/>
            <person name="Ke H.-M."/>
            <person name="Monk M."/>
            <person name="Kocsube S."/>
            <person name="Drula E."/>
            <person name="Lipzen A."/>
            <person name="Balint B."/>
            <person name="Henrissat B."/>
            <person name="Andreopoulos B."/>
            <person name="Martin F.M."/>
            <person name="Harder C.B."/>
            <person name="Rigling D."/>
            <person name="Ford K.L."/>
            <person name="Foster G.D."/>
            <person name="Pangilinan J."/>
            <person name="Papanicolaou A."/>
            <person name="Barry K."/>
            <person name="LaButti K."/>
            <person name="Viragh M."/>
            <person name="Koriabine M."/>
            <person name="Yan M."/>
            <person name="Riley R."/>
            <person name="Champramary S."/>
            <person name="Plett K.L."/>
            <person name="Tsai I.J."/>
            <person name="Slot J."/>
            <person name="Sipos G."/>
            <person name="Plett J."/>
            <person name="Nagy L.G."/>
            <person name="Grigoriev I.V."/>
        </authorList>
    </citation>
    <scope>NUCLEOTIDE SEQUENCE</scope>
    <source>
        <strain evidence="2">ICMP 16352</strain>
    </source>
</reference>
<dbReference type="InterPro" id="IPR032675">
    <property type="entry name" value="LRR_dom_sf"/>
</dbReference>
<dbReference type="AlphaFoldDB" id="A0AA39UJE9"/>
<sequence length="501" mass="56537">MHGPDMGNTLNTAEKPLIEDDGNIRGPSRNENTARYEGILGDRQSQGSFEIPPSRRSPAHLWDNQMGGEDRAAARLRRSMCSLGLGLRARLASRLKFKSKSENSMESTARLYPKVRRALYREGLMEMAQRISTRSVITTTVRRALHQEMCFVMTQQHSSPTMLNLVEKYKEPISNSMSARAPALYALRIVRINIRDEHNASEKQFFIGPWPTFVEAIFLLPALETLELEASRSAEQTAVETRNLRLLLDANRDTLETLELPAELANGLFDAMFTSLRELSLFEYGPIHHTWARALPPQSNLRKLHIEIVSSSSPSPSPVASHLTCSQLYKMRSLTLSNLHPDDPLFSMLPSNLEYLSLVPYPEPFMWRMLPESKIPVNIIPCSAITTILTSSTLGNLVNLDLSYQWESDQAEVSLLALVPRTSPYLESLELNRYGSKGSPFDVVSPLETSLRNLKYLSHLRLNLEKKEGDRYDLCEAMLQEDRVAARKEAVEQLAQSIPSL</sequence>
<dbReference type="SUPFAM" id="SSF52047">
    <property type="entry name" value="RNI-like"/>
    <property type="match status" value="1"/>
</dbReference>
<name>A0AA39UJE9_9AGAR</name>
<gene>
    <name evidence="2" type="ORF">IW261DRAFT_1592521</name>
</gene>
<organism evidence="2 3">
    <name type="scientific">Armillaria novae-zelandiae</name>
    <dbReference type="NCBI Taxonomy" id="153914"/>
    <lineage>
        <taxon>Eukaryota</taxon>
        <taxon>Fungi</taxon>
        <taxon>Dikarya</taxon>
        <taxon>Basidiomycota</taxon>
        <taxon>Agaricomycotina</taxon>
        <taxon>Agaricomycetes</taxon>
        <taxon>Agaricomycetidae</taxon>
        <taxon>Agaricales</taxon>
        <taxon>Marasmiineae</taxon>
        <taxon>Physalacriaceae</taxon>
        <taxon>Armillaria</taxon>
    </lineage>
</organism>
<dbReference type="Gene3D" id="3.80.10.10">
    <property type="entry name" value="Ribonuclease Inhibitor"/>
    <property type="match status" value="1"/>
</dbReference>
<proteinExistence type="predicted"/>
<evidence type="ECO:0000313" key="3">
    <source>
        <dbReference type="Proteomes" id="UP001175227"/>
    </source>
</evidence>
<keyword evidence="3" id="KW-1185">Reference proteome</keyword>
<evidence type="ECO:0000256" key="1">
    <source>
        <dbReference type="SAM" id="MobiDB-lite"/>
    </source>
</evidence>
<evidence type="ECO:0000313" key="2">
    <source>
        <dbReference type="EMBL" id="KAK0481305.1"/>
    </source>
</evidence>
<accession>A0AA39UJE9</accession>